<dbReference type="InterPro" id="IPR050179">
    <property type="entry name" value="Trans_hexapeptide_repeat"/>
</dbReference>
<reference evidence="6 7" key="1">
    <citation type="journal article" date="2016" name="Int. J. Syst. Evol. Microbiol.">
        <title>Pseudaminobacter manganicus sp. nov., isolated from sludge of a manganese mine.</title>
        <authorList>
            <person name="Li J."/>
            <person name="Huang J."/>
            <person name="Liao S."/>
            <person name="Wang G."/>
        </authorList>
    </citation>
    <scope>NUCLEOTIDE SEQUENCE [LARGE SCALE GENOMIC DNA]</scope>
    <source>
        <strain evidence="6 7">JH-7</strain>
    </source>
</reference>
<dbReference type="SUPFAM" id="SSF51161">
    <property type="entry name" value="Trimeric LpxA-like enzymes"/>
    <property type="match status" value="1"/>
</dbReference>
<dbReference type="AlphaFoldDB" id="A0A1V8RTW0"/>
<keyword evidence="2 6" id="KW-0808">Transferase</keyword>
<evidence type="ECO:0000256" key="2">
    <source>
        <dbReference type="ARBA" id="ARBA00022679"/>
    </source>
</evidence>
<dbReference type="InterPro" id="IPR011004">
    <property type="entry name" value="Trimer_LpxA-like_sf"/>
</dbReference>
<dbReference type="STRING" id="1873176.BFN67_14115"/>
<protein>
    <submittedName>
        <fullName evidence="6">Chloramphenicol acetyltransferase</fullName>
    </submittedName>
</protein>
<dbReference type="Proteomes" id="UP000191905">
    <property type="component" value="Unassembled WGS sequence"/>
</dbReference>
<organism evidence="6 7">
    <name type="scientific">Manganibacter manganicus</name>
    <dbReference type="NCBI Taxonomy" id="1873176"/>
    <lineage>
        <taxon>Bacteria</taxon>
        <taxon>Pseudomonadati</taxon>
        <taxon>Pseudomonadota</taxon>
        <taxon>Alphaproteobacteria</taxon>
        <taxon>Hyphomicrobiales</taxon>
        <taxon>Phyllobacteriaceae</taxon>
        <taxon>Manganibacter</taxon>
    </lineage>
</organism>
<dbReference type="Gene3D" id="2.160.10.10">
    <property type="entry name" value="Hexapeptide repeat proteins"/>
    <property type="match status" value="1"/>
</dbReference>
<evidence type="ECO:0000313" key="6">
    <source>
        <dbReference type="EMBL" id="OQM76554.1"/>
    </source>
</evidence>
<proteinExistence type="inferred from homology"/>
<keyword evidence="5" id="KW-0012">Acyltransferase</keyword>
<evidence type="ECO:0000256" key="1">
    <source>
        <dbReference type="ARBA" id="ARBA00007274"/>
    </source>
</evidence>
<dbReference type="OrthoDB" id="9815592at2"/>
<dbReference type="Pfam" id="PF00132">
    <property type="entry name" value="Hexapep"/>
    <property type="match status" value="1"/>
</dbReference>
<dbReference type="InterPro" id="IPR001451">
    <property type="entry name" value="Hexapep"/>
</dbReference>
<dbReference type="GO" id="GO:0046677">
    <property type="term" value="P:response to antibiotic"/>
    <property type="evidence" value="ECO:0007669"/>
    <property type="project" value="UniProtKB-KW"/>
</dbReference>
<dbReference type="FunFam" id="2.160.10.10:FF:000037">
    <property type="entry name" value="Streptogramin A acetyltransferase"/>
    <property type="match status" value="1"/>
</dbReference>
<keyword evidence="3" id="KW-0677">Repeat</keyword>
<keyword evidence="4" id="KW-0046">Antibiotic resistance</keyword>
<evidence type="ECO:0000313" key="7">
    <source>
        <dbReference type="Proteomes" id="UP000191905"/>
    </source>
</evidence>
<sequence length="212" mass="23404">MTGPNPHTRHPLALHPRVGFLKPLVDAENVEIGEYTYYDDPEGPKKFVEKCVLYHYPFLGDRLIIGKFCAIAEGVRFIMNGANHDLAGFSTYPFNIFGEGWEEGFDTATWCKQSRGDIVIGNDVWIGLDATFLPGVKVGDGAIIAAGTVVAKDVPPYAVAVGNSARVVKKRFDDVTIQRLVEIAWWDWPADKISRNLNAIRGADLQLLEDAA</sequence>
<comment type="similarity">
    <text evidence="1">Belongs to the transferase hexapeptide repeat family.</text>
</comment>
<evidence type="ECO:0000256" key="3">
    <source>
        <dbReference type="ARBA" id="ARBA00022737"/>
    </source>
</evidence>
<dbReference type="CDD" id="cd03349">
    <property type="entry name" value="LbH_XAT"/>
    <property type="match status" value="1"/>
</dbReference>
<accession>A0A1V8RTW0</accession>
<keyword evidence="7" id="KW-1185">Reference proteome</keyword>
<evidence type="ECO:0000256" key="4">
    <source>
        <dbReference type="ARBA" id="ARBA00023251"/>
    </source>
</evidence>
<dbReference type="PANTHER" id="PTHR43300">
    <property type="entry name" value="ACETYLTRANSFERASE"/>
    <property type="match status" value="1"/>
</dbReference>
<dbReference type="PANTHER" id="PTHR43300:SF11">
    <property type="entry name" value="ACETYLTRANSFERASE RV3034C-RELATED"/>
    <property type="match status" value="1"/>
</dbReference>
<gene>
    <name evidence="6" type="ORF">BFN67_14115</name>
</gene>
<name>A0A1V8RTW0_9HYPH</name>
<comment type="caution">
    <text evidence="6">The sequence shown here is derived from an EMBL/GenBank/DDBJ whole genome shotgun (WGS) entry which is preliminary data.</text>
</comment>
<evidence type="ECO:0000256" key="5">
    <source>
        <dbReference type="ARBA" id="ARBA00023315"/>
    </source>
</evidence>
<dbReference type="EMBL" id="MDET01000007">
    <property type="protein sequence ID" value="OQM76554.1"/>
    <property type="molecule type" value="Genomic_DNA"/>
</dbReference>
<dbReference type="GO" id="GO:0016746">
    <property type="term" value="F:acyltransferase activity"/>
    <property type="evidence" value="ECO:0007669"/>
    <property type="project" value="UniProtKB-KW"/>
</dbReference>
<dbReference type="RefSeq" id="WP_080918821.1">
    <property type="nucleotide sequence ID" value="NZ_MDET01000007.1"/>
</dbReference>